<feature type="transmembrane region" description="Helical" evidence="1">
    <location>
        <begin position="146"/>
        <end position="168"/>
    </location>
</feature>
<dbReference type="Pfam" id="PF01433">
    <property type="entry name" value="Peptidase_M1"/>
    <property type="match status" value="1"/>
</dbReference>
<name>A0ABV7MEK1_9PROT</name>
<dbReference type="InterPro" id="IPR027268">
    <property type="entry name" value="Peptidase_M4/M1_CTD_sf"/>
</dbReference>
<feature type="transmembrane region" description="Helical" evidence="1">
    <location>
        <begin position="562"/>
        <end position="584"/>
    </location>
</feature>
<dbReference type="EMBL" id="JBHRVA010000003">
    <property type="protein sequence ID" value="MFC3303898.1"/>
    <property type="molecule type" value="Genomic_DNA"/>
</dbReference>
<keyword evidence="4" id="KW-1185">Reference proteome</keyword>
<protein>
    <submittedName>
        <fullName evidence="3">M1 family aminopeptidase</fullName>
    </submittedName>
</protein>
<feature type="transmembrane region" description="Helical" evidence="1">
    <location>
        <begin position="440"/>
        <end position="463"/>
    </location>
</feature>
<evidence type="ECO:0000259" key="2">
    <source>
        <dbReference type="Pfam" id="PF01433"/>
    </source>
</evidence>
<proteinExistence type="predicted"/>
<evidence type="ECO:0000313" key="3">
    <source>
        <dbReference type="EMBL" id="MFC3303898.1"/>
    </source>
</evidence>
<keyword evidence="1" id="KW-1133">Transmembrane helix</keyword>
<feature type="transmembrane region" description="Helical" evidence="1">
    <location>
        <begin position="405"/>
        <end position="428"/>
    </location>
</feature>
<evidence type="ECO:0000256" key="1">
    <source>
        <dbReference type="SAM" id="Phobius"/>
    </source>
</evidence>
<dbReference type="SUPFAM" id="SSF55486">
    <property type="entry name" value="Metalloproteases ('zincins'), catalytic domain"/>
    <property type="match status" value="1"/>
</dbReference>
<organism evidence="3 4">
    <name type="scientific">Parvularcula lutaonensis</name>
    <dbReference type="NCBI Taxonomy" id="491923"/>
    <lineage>
        <taxon>Bacteria</taxon>
        <taxon>Pseudomonadati</taxon>
        <taxon>Pseudomonadota</taxon>
        <taxon>Alphaproteobacteria</taxon>
        <taxon>Parvularculales</taxon>
        <taxon>Parvularculaceae</taxon>
        <taxon>Parvularcula</taxon>
    </lineage>
</organism>
<gene>
    <name evidence="3" type="ORF">ACFONP_14290</name>
</gene>
<feature type="transmembrane region" description="Helical" evidence="1">
    <location>
        <begin position="315"/>
        <end position="340"/>
    </location>
</feature>
<feature type="transmembrane region" description="Helical" evidence="1">
    <location>
        <begin position="470"/>
        <end position="491"/>
    </location>
</feature>
<dbReference type="Gene3D" id="1.10.390.10">
    <property type="entry name" value="Neutral Protease Domain 2"/>
    <property type="match status" value="1"/>
</dbReference>
<dbReference type="Proteomes" id="UP001595607">
    <property type="component" value="Unassembled WGS sequence"/>
</dbReference>
<keyword evidence="1" id="KW-0812">Transmembrane</keyword>
<feature type="transmembrane region" description="Helical" evidence="1">
    <location>
        <begin position="12"/>
        <end position="34"/>
    </location>
</feature>
<keyword evidence="3" id="KW-0378">Hydrolase</keyword>
<keyword evidence="1" id="KW-0472">Membrane</keyword>
<accession>A0ABV7MEK1</accession>
<feature type="domain" description="Peptidase M1 membrane alanine aminopeptidase" evidence="2">
    <location>
        <begin position="862"/>
        <end position="1049"/>
    </location>
</feature>
<dbReference type="PANTHER" id="PTHR43471">
    <property type="entry name" value="ABC TRANSPORTER PERMEASE"/>
    <property type="match status" value="1"/>
</dbReference>
<feature type="transmembrane region" description="Helical" evidence="1">
    <location>
        <begin position="175"/>
        <end position="196"/>
    </location>
</feature>
<sequence length="1201" mass="135476">MIPSIFRFELAYQMRGAGFIAVFALFFLLVFGAVTVDQLQIGSSDAVNINSPSAAATTISIMSIFGLFIPVVFMATGVTRDASLKTAEVFGSLPVSPRAMMIGRYFGGLLASCLCFFAVPLAFYIGSFMPWLDQEQVGPHSFFPVLYYYLVFGVLNMLIIGTLMFTVANMTRSMIATWVALVTVLVGYFVGLSMAGEMEAREFAALLDPFGIVAHGEVTRYWTAAERNTQVAELSGLFLQNRLIWGGVALALFAFNLAFPSGIRGPSLARFKKPSKSPLGAELQRVKLPRVEPAPLYTSNLQQFFRRLRFETAGIVRSVAFWIVLVLSILNTVGALFFLQNMYGSSSYPLTRLMVNQIEGAFAFVPIVIAVYYTAELVWRERTVKFNEIIDATPTPSWVFVGAKYATVIFVLILMCAVATLTAVISQVVRGYTLFELDQYAVRLFFTFVVNFGLLTTLALFVQVVTNNKWLGIGVILAYFVVSIVMSQVGFDHILYTLGGGIEIVYSDMNRYGPYMLPTVTMSIYWGLFAVILGLITFALWSRGSLDPIRHRIGQIPNRLKGGSAAALGLATVAFAGTGAWVFYNTNVLNTYRTDEMNRDRQQAFEEKYRQFQFAPRPQIVSVDVDVELFPDDRRMVGTTEYLLENTTDAPIERMDVDYGFNVNVIDHTVEGARLAEADEEFAHYVFRFEPALQPGEKRTMISTVEIDNEGFRNSGQNSPVRRNGTFLNSGVFAAIDWGQDKILTDRSERRKRGLDELPRVPAIDDPYYINVGLLGGADWVDFRAEITTDADQIAIAPGYLAEERLEGDRKTFVYEQDVPIQNFYSVQSARYEVSEDVWEAPDGMDDIKLQVFYDDMHPFNVDRMIEAMKLSFDKFTEVFTPFQYRQMRIQEFPYASFAQSFPNTVPYSENIGFIIKLDESNPDAIDPVTYVTAHEVAHQWFGHQLSAASVQGSTMLIETFAQYAALLVMEDLYGPEHMRRFLRYELDSYLSGRANEPIEEMPLYLVENQQYIHYRKGSIVMWLLKDQIGEDVVNRSLKRMIEEWGYRSDPYPRSTDYLAILRDEAGPEHEELIHDLFERIVLWDVDVTDATAEQRADGKWDVTLTVDAKKLVADGAGNETEEPLSMMMDVGVFSKHPREVKDGNEHILAFERQEIVSGKQTITLTVDEEPAHGGVDPYNKLIDRRPENNISKVERTEDAA</sequence>
<dbReference type="Pfam" id="PF12730">
    <property type="entry name" value="ABC2_membrane_4"/>
    <property type="match status" value="1"/>
</dbReference>
<dbReference type="RefSeq" id="WP_189576864.1">
    <property type="nucleotide sequence ID" value="NZ_BMXU01000002.1"/>
</dbReference>
<keyword evidence="3" id="KW-0645">Protease</keyword>
<reference evidence="4" key="1">
    <citation type="journal article" date="2019" name="Int. J. Syst. Evol. Microbiol.">
        <title>The Global Catalogue of Microorganisms (GCM) 10K type strain sequencing project: providing services to taxonomists for standard genome sequencing and annotation.</title>
        <authorList>
            <consortium name="The Broad Institute Genomics Platform"/>
            <consortium name="The Broad Institute Genome Sequencing Center for Infectious Disease"/>
            <person name="Wu L."/>
            <person name="Ma J."/>
        </authorList>
    </citation>
    <scope>NUCLEOTIDE SEQUENCE [LARGE SCALE GENOMIC DNA]</scope>
    <source>
        <strain evidence="4">KCTC 22245</strain>
    </source>
</reference>
<feature type="transmembrane region" description="Helical" evidence="1">
    <location>
        <begin position="360"/>
        <end position="379"/>
    </location>
</feature>
<comment type="caution">
    <text evidence="3">The sequence shown here is derived from an EMBL/GenBank/DDBJ whole genome shotgun (WGS) entry which is preliminary data.</text>
</comment>
<feature type="transmembrane region" description="Helical" evidence="1">
    <location>
        <begin position="243"/>
        <end position="263"/>
    </location>
</feature>
<feature type="transmembrane region" description="Helical" evidence="1">
    <location>
        <begin position="105"/>
        <end position="126"/>
    </location>
</feature>
<feature type="transmembrane region" description="Helical" evidence="1">
    <location>
        <begin position="524"/>
        <end position="541"/>
    </location>
</feature>
<feature type="transmembrane region" description="Helical" evidence="1">
    <location>
        <begin position="54"/>
        <end position="75"/>
    </location>
</feature>
<keyword evidence="3" id="KW-0031">Aminopeptidase</keyword>
<dbReference type="GO" id="GO:0004177">
    <property type="term" value="F:aminopeptidase activity"/>
    <property type="evidence" value="ECO:0007669"/>
    <property type="project" value="UniProtKB-KW"/>
</dbReference>
<dbReference type="InterPro" id="IPR014782">
    <property type="entry name" value="Peptidase_M1_dom"/>
</dbReference>
<evidence type="ECO:0000313" key="4">
    <source>
        <dbReference type="Proteomes" id="UP001595607"/>
    </source>
</evidence>